<keyword evidence="4" id="KW-0472">Membrane</keyword>
<reference evidence="5 6" key="1">
    <citation type="journal article" date="2021" name="BMC Biol.">
        <title>Horizontally acquired antibacterial genes associated with adaptive radiation of ladybird beetles.</title>
        <authorList>
            <person name="Li H.S."/>
            <person name="Tang X.F."/>
            <person name="Huang Y.H."/>
            <person name="Xu Z.Y."/>
            <person name="Chen M.L."/>
            <person name="Du X.Y."/>
            <person name="Qiu B.Y."/>
            <person name="Chen P.T."/>
            <person name="Zhang W."/>
            <person name="Slipinski A."/>
            <person name="Escalona H.E."/>
            <person name="Waterhouse R.M."/>
            <person name="Zwick A."/>
            <person name="Pang H."/>
        </authorList>
    </citation>
    <scope>NUCLEOTIDE SEQUENCE [LARGE SCALE GENOMIC DNA]</scope>
    <source>
        <strain evidence="5">SYSU2018</strain>
    </source>
</reference>
<dbReference type="InterPro" id="IPR018108">
    <property type="entry name" value="MCP_transmembrane"/>
</dbReference>
<comment type="caution">
    <text evidence="5">The sequence shown here is derived from an EMBL/GenBank/DDBJ whole genome shotgun (WGS) entry which is preliminary data.</text>
</comment>
<evidence type="ECO:0000313" key="5">
    <source>
        <dbReference type="EMBL" id="KAL3274210.1"/>
    </source>
</evidence>
<accession>A0ABD2N679</accession>
<evidence type="ECO:0000256" key="1">
    <source>
        <dbReference type="ARBA" id="ARBA00004141"/>
    </source>
</evidence>
<dbReference type="Proteomes" id="UP001516400">
    <property type="component" value="Unassembled WGS sequence"/>
</dbReference>
<comment type="similarity">
    <text evidence="2">Belongs to the mitochondrial carrier (TC 2.A.29) family.</text>
</comment>
<name>A0ABD2N679_9CUCU</name>
<evidence type="ECO:0000313" key="6">
    <source>
        <dbReference type="Proteomes" id="UP001516400"/>
    </source>
</evidence>
<evidence type="ECO:0000256" key="2">
    <source>
        <dbReference type="ARBA" id="ARBA00006375"/>
    </source>
</evidence>
<dbReference type="Pfam" id="PF00153">
    <property type="entry name" value="Mito_carr"/>
    <property type="match status" value="1"/>
</dbReference>
<comment type="subcellular location">
    <subcellularLocation>
        <location evidence="1">Membrane</location>
        <topology evidence="1">Multi-pass membrane protein</topology>
    </subcellularLocation>
</comment>
<evidence type="ECO:0000256" key="3">
    <source>
        <dbReference type="ARBA" id="ARBA00022692"/>
    </source>
</evidence>
<gene>
    <name evidence="5" type="ORF">HHI36_015622</name>
</gene>
<dbReference type="EMBL" id="JABFTP020000062">
    <property type="protein sequence ID" value="KAL3274210.1"/>
    <property type="molecule type" value="Genomic_DNA"/>
</dbReference>
<keyword evidence="3" id="KW-0812">Transmembrane</keyword>
<organism evidence="5 6">
    <name type="scientific">Cryptolaemus montrouzieri</name>
    <dbReference type="NCBI Taxonomy" id="559131"/>
    <lineage>
        <taxon>Eukaryota</taxon>
        <taxon>Metazoa</taxon>
        <taxon>Ecdysozoa</taxon>
        <taxon>Arthropoda</taxon>
        <taxon>Hexapoda</taxon>
        <taxon>Insecta</taxon>
        <taxon>Pterygota</taxon>
        <taxon>Neoptera</taxon>
        <taxon>Endopterygota</taxon>
        <taxon>Coleoptera</taxon>
        <taxon>Polyphaga</taxon>
        <taxon>Cucujiformia</taxon>
        <taxon>Coccinelloidea</taxon>
        <taxon>Coccinellidae</taxon>
        <taxon>Scymninae</taxon>
        <taxon>Scymnini</taxon>
        <taxon>Cryptolaemus</taxon>
    </lineage>
</organism>
<sequence>MNTILGSVAAALTTPLDVVKTRIMLADKRRLNLKKLVFAVCSWRFIDKKAYEDCLLDLVLEWRGLV</sequence>
<keyword evidence="6" id="KW-1185">Reference proteome</keyword>
<proteinExistence type="inferred from homology"/>
<protein>
    <submittedName>
        <fullName evidence="5">Uncharacterized protein</fullName>
    </submittedName>
</protein>
<dbReference type="InterPro" id="IPR023395">
    <property type="entry name" value="MCP_dom_sf"/>
</dbReference>
<evidence type="ECO:0000256" key="4">
    <source>
        <dbReference type="ARBA" id="ARBA00023136"/>
    </source>
</evidence>
<dbReference type="AlphaFoldDB" id="A0ABD2N679"/>
<dbReference type="GO" id="GO:0016020">
    <property type="term" value="C:membrane"/>
    <property type="evidence" value="ECO:0007669"/>
    <property type="project" value="UniProtKB-SubCell"/>
</dbReference>
<dbReference type="SUPFAM" id="SSF103506">
    <property type="entry name" value="Mitochondrial carrier"/>
    <property type="match status" value="1"/>
</dbReference>